<keyword evidence="1" id="KW-0732">Signal</keyword>
<feature type="signal peptide" evidence="1">
    <location>
        <begin position="1"/>
        <end position="19"/>
    </location>
</feature>
<protein>
    <submittedName>
        <fullName evidence="2">Uncharacterized protein</fullName>
    </submittedName>
</protein>
<dbReference type="AlphaFoldDB" id="A0A6A6NI34"/>
<organism evidence="2 3">
    <name type="scientific">Hevea brasiliensis</name>
    <name type="common">Para rubber tree</name>
    <name type="synonym">Siphonia brasiliensis</name>
    <dbReference type="NCBI Taxonomy" id="3981"/>
    <lineage>
        <taxon>Eukaryota</taxon>
        <taxon>Viridiplantae</taxon>
        <taxon>Streptophyta</taxon>
        <taxon>Embryophyta</taxon>
        <taxon>Tracheophyta</taxon>
        <taxon>Spermatophyta</taxon>
        <taxon>Magnoliopsida</taxon>
        <taxon>eudicotyledons</taxon>
        <taxon>Gunneridae</taxon>
        <taxon>Pentapetalae</taxon>
        <taxon>rosids</taxon>
        <taxon>fabids</taxon>
        <taxon>Malpighiales</taxon>
        <taxon>Euphorbiaceae</taxon>
        <taxon>Crotonoideae</taxon>
        <taxon>Micrandreae</taxon>
        <taxon>Hevea</taxon>
    </lineage>
</organism>
<feature type="chain" id="PRO_5025388406" evidence="1">
    <location>
        <begin position="20"/>
        <end position="175"/>
    </location>
</feature>
<name>A0A6A6NI34_HEVBR</name>
<sequence>MERVLNLIFLQILWNGMDADREVAHVDVVDLPFKEVVKDMPKLLLVEGSSIVQEIKEGIMDAGRVEVLNDGVLRRPPDPPKGTRLIRAFEAIKENLGFMANGTRDVLGANSALNLGEEASKGFHIVTKDFIKRYCVSFLVLLETRISGIQADKSISKLGFDFSYRVEARRSSSGI</sequence>
<dbReference type="Proteomes" id="UP000467840">
    <property type="component" value="Chromosome 5"/>
</dbReference>
<gene>
    <name evidence="2" type="ORF">GH714_017886</name>
</gene>
<proteinExistence type="predicted"/>
<keyword evidence="3" id="KW-1185">Reference proteome</keyword>
<comment type="caution">
    <text evidence="2">The sequence shown here is derived from an EMBL/GenBank/DDBJ whole genome shotgun (WGS) entry which is preliminary data.</text>
</comment>
<accession>A0A6A6NI34</accession>
<evidence type="ECO:0000313" key="2">
    <source>
        <dbReference type="EMBL" id="KAF2324837.1"/>
    </source>
</evidence>
<evidence type="ECO:0000256" key="1">
    <source>
        <dbReference type="SAM" id="SignalP"/>
    </source>
</evidence>
<evidence type="ECO:0000313" key="3">
    <source>
        <dbReference type="Proteomes" id="UP000467840"/>
    </source>
</evidence>
<dbReference type="EMBL" id="JAAGAX010000001">
    <property type="protein sequence ID" value="KAF2324837.1"/>
    <property type="molecule type" value="Genomic_DNA"/>
</dbReference>
<reference evidence="2 3" key="1">
    <citation type="journal article" date="2020" name="Mol. Plant">
        <title>The Chromosome-Based Rubber Tree Genome Provides New Insights into Spurge Genome Evolution and Rubber Biosynthesis.</title>
        <authorList>
            <person name="Liu J."/>
            <person name="Shi C."/>
            <person name="Shi C.C."/>
            <person name="Li W."/>
            <person name="Zhang Q.J."/>
            <person name="Zhang Y."/>
            <person name="Li K."/>
            <person name="Lu H.F."/>
            <person name="Shi C."/>
            <person name="Zhu S.T."/>
            <person name="Xiao Z.Y."/>
            <person name="Nan H."/>
            <person name="Yue Y."/>
            <person name="Zhu X.G."/>
            <person name="Wu Y."/>
            <person name="Hong X.N."/>
            <person name="Fan G.Y."/>
            <person name="Tong Y."/>
            <person name="Zhang D."/>
            <person name="Mao C.L."/>
            <person name="Liu Y.L."/>
            <person name="Hao S.J."/>
            <person name="Liu W.Q."/>
            <person name="Lv M.Q."/>
            <person name="Zhang H.B."/>
            <person name="Liu Y."/>
            <person name="Hu-Tang G.R."/>
            <person name="Wang J.P."/>
            <person name="Wang J.H."/>
            <person name="Sun Y.H."/>
            <person name="Ni S.B."/>
            <person name="Chen W.B."/>
            <person name="Zhang X.C."/>
            <person name="Jiao Y.N."/>
            <person name="Eichler E.E."/>
            <person name="Li G.H."/>
            <person name="Liu X."/>
            <person name="Gao L.Z."/>
        </authorList>
    </citation>
    <scope>NUCLEOTIDE SEQUENCE [LARGE SCALE GENOMIC DNA]</scope>
    <source>
        <strain evidence="3">cv. GT1</strain>
        <tissue evidence="2">Leaf</tissue>
    </source>
</reference>